<proteinExistence type="predicted"/>
<dbReference type="InterPro" id="IPR006440">
    <property type="entry name" value="Doc"/>
</dbReference>
<accession>A0ABY5TXH0</accession>
<name>A0ABY5TXH0_9BACT</name>
<feature type="domain" description="Fido" evidence="1">
    <location>
        <begin position="57"/>
        <end position="195"/>
    </location>
</feature>
<dbReference type="NCBIfam" id="TIGR01550">
    <property type="entry name" value="DOC_P1"/>
    <property type="match status" value="1"/>
</dbReference>
<reference evidence="2" key="1">
    <citation type="submission" date="2022-08" db="EMBL/GenBank/DDBJ databases">
        <title>Complete genome sequence of Mycoplasma molare type strain H 542.</title>
        <authorList>
            <person name="Spergser J."/>
        </authorList>
    </citation>
    <scope>NUCLEOTIDE SEQUENCE</scope>
    <source>
        <strain evidence="2">H 542</strain>
    </source>
</reference>
<dbReference type="InterPro" id="IPR003812">
    <property type="entry name" value="Fido"/>
</dbReference>
<dbReference type="PROSITE" id="PS51459">
    <property type="entry name" value="FIDO"/>
    <property type="match status" value="1"/>
</dbReference>
<sequence length="254" mass="30858">MINKKIVITAKEYQNFKEFINKYKSSKVVERNGKYYLNYKTEYEQEIDIQPLIVNLLNVEDLRAIMQIIDGSLEKTFKLVKDNFVNESSNDYQYVDENDRFNEIIMRVLYYSEINDIFDLFSNIFIQIISSHKLKNGNKRFCFFFLINLLKDFGFYFKWSSNLKEKNSYQQLQEREMFCFVSRLSNREYSDFIEALNDKELELENEKNNIYKWCYNLIQENDKNCTVKERQEKVKKNIKNWIIQNILIDVAKEF</sequence>
<protein>
    <submittedName>
        <fullName evidence="2">Type II toxin-antitoxin system death-on-curing family toxin</fullName>
    </submittedName>
</protein>
<gene>
    <name evidence="2" type="ORF">NX772_00075</name>
</gene>
<evidence type="ECO:0000259" key="1">
    <source>
        <dbReference type="PROSITE" id="PS51459"/>
    </source>
</evidence>
<keyword evidence="3" id="KW-1185">Reference proteome</keyword>
<evidence type="ECO:0000313" key="3">
    <source>
        <dbReference type="Proteomes" id="UP001058364"/>
    </source>
</evidence>
<dbReference type="EMBL" id="CP103423">
    <property type="protein sequence ID" value="UWD34221.1"/>
    <property type="molecule type" value="Genomic_DNA"/>
</dbReference>
<evidence type="ECO:0000313" key="2">
    <source>
        <dbReference type="EMBL" id="UWD34221.1"/>
    </source>
</evidence>
<organism evidence="2 3">
    <name type="scientific">Mesomycoplasma molare</name>
    <dbReference type="NCBI Taxonomy" id="171288"/>
    <lineage>
        <taxon>Bacteria</taxon>
        <taxon>Bacillati</taxon>
        <taxon>Mycoplasmatota</taxon>
        <taxon>Mycoplasmoidales</taxon>
        <taxon>Metamycoplasmataceae</taxon>
        <taxon>Mesomycoplasma</taxon>
    </lineage>
</organism>
<dbReference type="Proteomes" id="UP001058364">
    <property type="component" value="Chromosome"/>
</dbReference>
<dbReference type="RefSeq" id="WP_027123641.1">
    <property type="nucleotide sequence ID" value="NZ_CP103423.1"/>
</dbReference>